<dbReference type="Proteomes" id="UP000789901">
    <property type="component" value="Unassembled WGS sequence"/>
</dbReference>
<evidence type="ECO:0000313" key="2">
    <source>
        <dbReference type="EMBL" id="CAG8634538.1"/>
    </source>
</evidence>
<evidence type="ECO:0000313" key="3">
    <source>
        <dbReference type="Proteomes" id="UP000789901"/>
    </source>
</evidence>
<accession>A0ABN7UNX6</accession>
<evidence type="ECO:0000256" key="1">
    <source>
        <dbReference type="SAM" id="MobiDB-lite"/>
    </source>
</evidence>
<reference evidence="2 3" key="1">
    <citation type="submission" date="2021-06" db="EMBL/GenBank/DDBJ databases">
        <authorList>
            <person name="Kallberg Y."/>
            <person name="Tangrot J."/>
            <person name="Rosling A."/>
        </authorList>
    </citation>
    <scope>NUCLEOTIDE SEQUENCE [LARGE SCALE GENOMIC DNA]</scope>
    <source>
        <strain evidence="2 3">120-4 pot B 10/14</strain>
    </source>
</reference>
<protein>
    <submittedName>
        <fullName evidence="2">2152_t:CDS:1</fullName>
    </submittedName>
</protein>
<keyword evidence="3" id="KW-1185">Reference proteome</keyword>
<feature type="non-terminal residue" evidence="2">
    <location>
        <position position="75"/>
    </location>
</feature>
<dbReference type="EMBL" id="CAJVQB010004394">
    <property type="protein sequence ID" value="CAG8634538.1"/>
    <property type="molecule type" value="Genomic_DNA"/>
</dbReference>
<gene>
    <name evidence="2" type="ORF">GMARGA_LOCUS8515</name>
</gene>
<sequence length="75" mass="8794">MYQKNERVSIVESKSKKKKKMKHNAQDSTKIEKKIPNNNTKAKELAPITKKEVLNKTPNNKERKMRQTMTPITKL</sequence>
<name>A0ABN7UNX6_GIGMA</name>
<feature type="region of interest" description="Disordered" evidence="1">
    <location>
        <begin position="49"/>
        <end position="75"/>
    </location>
</feature>
<organism evidence="2 3">
    <name type="scientific">Gigaspora margarita</name>
    <dbReference type="NCBI Taxonomy" id="4874"/>
    <lineage>
        <taxon>Eukaryota</taxon>
        <taxon>Fungi</taxon>
        <taxon>Fungi incertae sedis</taxon>
        <taxon>Mucoromycota</taxon>
        <taxon>Glomeromycotina</taxon>
        <taxon>Glomeromycetes</taxon>
        <taxon>Diversisporales</taxon>
        <taxon>Gigasporaceae</taxon>
        <taxon>Gigaspora</taxon>
    </lineage>
</organism>
<comment type="caution">
    <text evidence="2">The sequence shown here is derived from an EMBL/GenBank/DDBJ whole genome shotgun (WGS) entry which is preliminary data.</text>
</comment>
<feature type="compositionally biased region" description="Basic and acidic residues" evidence="1">
    <location>
        <begin position="49"/>
        <end position="62"/>
    </location>
</feature>
<proteinExistence type="predicted"/>
<feature type="region of interest" description="Disordered" evidence="1">
    <location>
        <begin position="1"/>
        <end position="29"/>
    </location>
</feature>